<dbReference type="EMBL" id="JADEWZ010000077">
    <property type="protein sequence ID" value="MBE9119057.1"/>
    <property type="molecule type" value="Genomic_DNA"/>
</dbReference>
<dbReference type="RefSeq" id="WP_194032151.1">
    <property type="nucleotide sequence ID" value="NZ_JADEWZ010000077.1"/>
</dbReference>
<gene>
    <name evidence="1" type="ORF">IQ249_24685</name>
</gene>
<dbReference type="Proteomes" id="UP000654482">
    <property type="component" value="Unassembled WGS sequence"/>
</dbReference>
<dbReference type="AlphaFoldDB" id="A0A8J7IXX1"/>
<sequence length="104" mass="12254">MQPVTYNRQKLIQILKVRRSTLWRYLTLLGLQSKQDFSEGDRLLCQTYQLYAKLKRRCPELTNDLFLGLVREQGLVRVLEALRDEYSVQGARQLLTEITGENHD</sequence>
<protein>
    <submittedName>
        <fullName evidence="1">Uncharacterized protein</fullName>
    </submittedName>
</protein>
<proteinExistence type="predicted"/>
<keyword evidence="2" id="KW-1185">Reference proteome</keyword>
<organism evidence="1 2">
    <name type="scientific">Lusitaniella coriacea LEGE 07157</name>
    <dbReference type="NCBI Taxonomy" id="945747"/>
    <lineage>
        <taxon>Bacteria</taxon>
        <taxon>Bacillati</taxon>
        <taxon>Cyanobacteriota</taxon>
        <taxon>Cyanophyceae</taxon>
        <taxon>Spirulinales</taxon>
        <taxon>Lusitaniellaceae</taxon>
        <taxon>Lusitaniella</taxon>
    </lineage>
</organism>
<name>A0A8J7IXX1_9CYAN</name>
<accession>A0A8J7IXX1</accession>
<evidence type="ECO:0000313" key="1">
    <source>
        <dbReference type="EMBL" id="MBE9119057.1"/>
    </source>
</evidence>
<evidence type="ECO:0000313" key="2">
    <source>
        <dbReference type="Proteomes" id="UP000654482"/>
    </source>
</evidence>
<reference evidence="1" key="1">
    <citation type="submission" date="2020-10" db="EMBL/GenBank/DDBJ databases">
        <authorList>
            <person name="Castelo-Branco R."/>
            <person name="Eusebio N."/>
            <person name="Adriana R."/>
            <person name="Vieira A."/>
            <person name="Brugerolle De Fraissinette N."/>
            <person name="Rezende De Castro R."/>
            <person name="Schneider M.P."/>
            <person name="Vasconcelos V."/>
            <person name="Leao P.N."/>
        </authorList>
    </citation>
    <scope>NUCLEOTIDE SEQUENCE</scope>
    <source>
        <strain evidence="1">LEGE 07157</strain>
    </source>
</reference>
<comment type="caution">
    <text evidence="1">The sequence shown here is derived from an EMBL/GenBank/DDBJ whole genome shotgun (WGS) entry which is preliminary data.</text>
</comment>